<protein>
    <recommendedName>
        <fullName evidence="5">Protein DEFECTIVE IN MERISTEM SILENCING 3</fullName>
    </recommendedName>
</protein>
<dbReference type="PANTHER" id="PTHR33566">
    <property type="entry name" value="EN/SPM-LIKE TRANSPOSON-RELATED"/>
    <property type="match status" value="1"/>
</dbReference>
<dbReference type="PANTHER" id="PTHR33566:SF6">
    <property type="entry name" value="PROTEIN DEFECTIVE IN MERISTEM SILENCING 3"/>
    <property type="match status" value="1"/>
</dbReference>
<accession>J3KY20</accession>
<feature type="compositionally biased region" description="Polar residues" evidence="2">
    <location>
        <begin position="413"/>
        <end position="427"/>
    </location>
</feature>
<organism evidence="3">
    <name type="scientific">Oryza brachyantha</name>
    <name type="common">malo sina</name>
    <dbReference type="NCBI Taxonomy" id="4533"/>
    <lineage>
        <taxon>Eukaryota</taxon>
        <taxon>Viridiplantae</taxon>
        <taxon>Streptophyta</taxon>
        <taxon>Embryophyta</taxon>
        <taxon>Tracheophyta</taxon>
        <taxon>Spermatophyta</taxon>
        <taxon>Magnoliopsida</taxon>
        <taxon>Liliopsida</taxon>
        <taxon>Poales</taxon>
        <taxon>Poaceae</taxon>
        <taxon>BOP clade</taxon>
        <taxon>Oryzoideae</taxon>
        <taxon>Oryzeae</taxon>
        <taxon>Oryzinae</taxon>
        <taxon>Oryza</taxon>
    </lineage>
</organism>
<sequence>MARSLSRRMRLDPETMGAADLPPSFLVQPAERGMEAPLTLQIFEFTSKEMQEELQKLGLKVNHHEENIRFLRSELNVIEELCADLGIKIGNYYSSMAAISNNDTSVEEAEQRTIQSILNQDETAAGIICQLKVRHYQHASKLPLVKDVLGIVATLGKLNDDNLSRILSEYLGLDNMLGVVCKTYDGVKGLETYDKEGIIDKTSGIHGLGRTIGKFVDGRFTVFCLENIRPFSGDLMINDPQRKLLLHKPRLPNGEIPPGFLGFAVNLIHLDQTNLSCLTAGGHGLRETLFYSLFSHLQVYKTRAELRNAIPLINDGAVSLDGAILRPNGSFCLGNRTSLGIKFPVTVNLGVSNLPGTITELEEQVKHKNWEKERLLEDMKREGDLLSQVKDLFSKKKHQLMEYLTQPAMVQRVQGSPTVRSPATPGSNPFGAKPSHLR</sequence>
<dbReference type="AlphaFoldDB" id="J3KY20"/>
<evidence type="ECO:0000313" key="3">
    <source>
        <dbReference type="EnsemblPlants" id="OB01G18760.1"/>
    </source>
</evidence>
<dbReference type="OMA" id="FEVICLE"/>
<dbReference type="Proteomes" id="UP000006038">
    <property type="component" value="Chromosome 1"/>
</dbReference>
<dbReference type="GO" id="GO:0000419">
    <property type="term" value="C:RNA polymerase V complex"/>
    <property type="evidence" value="ECO:0007669"/>
    <property type="project" value="EnsemblPlants"/>
</dbReference>
<dbReference type="Gramene" id="OB01G18760.1">
    <property type="protein sequence ID" value="OB01G18760.1"/>
    <property type="gene ID" value="OB01G18760"/>
</dbReference>
<evidence type="ECO:0000313" key="4">
    <source>
        <dbReference type="Proteomes" id="UP000006038"/>
    </source>
</evidence>
<feature type="coiled-coil region" evidence="1">
    <location>
        <begin position="47"/>
        <end position="81"/>
    </location>
</feature>
<keyword evidence="4" id="KW-1185">Reference proteome</keyword>
<name>J3KY20_ORYBR</name>
<reference evidence="3" key="1">
    <citation type="journal article" date="2013" name="Nat. Commun.">
        <title>Whole-genome sequencing of Oryza brachyantha reveals mechanisms underlying Oryza genome evolution.</title>
        <authorList>
            <person name="Chen J."/>
            <person name="Huang Q."/>
            <person name="Gao D."/>
            <person name="Wang J."/>
            <person name="Lang Y."/>
            <person name="Liu T."/>
            <person name="Li B."/>
            <person name="Bai Z."/>
            <person name="Luis Goicoechea J."/>
            <person name="Liang C."/>
            <person name="Chen C."/>
            <person name="Zhang W."/>
            <person name="Sun S."/>
            <person name="Liao Y."/>
            <person name="Zhang X."/>
            <person name="Yang L."/>
            <person name="Song C."/>
            <person name="Wang M."/>
            <person name="Shi J."/>
            <person name="Liu G."/>
            <person name="Liu J."/>
            <person name="Zhou H."/>
            <person name="Zhou W."/>
            <person name="Yu Q."/>
            <person name="An N."/>
            <person name="Chen Y."/>
            <person name="Cai Q."/>
            <person name="Wang B."/>
            <person name="Liu B."/>
            <person name="Min J."/>
            <person name="Huang Y."/>
            <person name="Wu H."/>
            <person name="Li Z."/>
            <person name="Zhang Y."/>
            <person name="Yin Y."/>
            <person name="Song W."/>
            <person name="Jiang J."/>
            <person name="Jackson S.A."/>
            <person name="Wing R.A."/>
            <person name="Wang J."/>
            <person name="Chen M."/>
        </authorList>
    </citation>
    <scope>NUCLEOTIDE SEQUENCE [LARGE SCALE GENOMIC DNA]</scope>
    <source>
        <strain evidence="3">cv. IRGC 101232</strain>
    </source>
</reference>
<dbReference type="eggNOG" id="ENOG502QS96">
    <property type="taxonomic scope" value="Eukaryota"/>
</dbReference>
<dbReference type="GO" id="GO:0042803">
    <property type="term" value="F:protein homodimerization activity"/>
    <property type="evidence" value="ECO:0007669"/>
    <property type="project" value="EnsemblPlants"/>
</dbReference>
<dbReference type="GO" id="GO:0080188">
    <property type="term" value="P:gene silencing by siRNA-directed DNA methylation"/>
    <property type="evidence" value="ECO:0007669"/>
    <property type="project" value="EnsemblPlants"/>
</dbReference>
<keyword evidence="1" id="KW-0175">Coiled coil</keyword>
<proteinExistence type="predicted"/>
<evidence type="ECO:0000256" key="2">
    <source>
        <dbReference type="SAM" id="MobiDB-lite"/>
    </source>
</evidence>
<evidence type="ECO:0008006" key="5">
    <source>
        <dbReference type="Google" id="ProtNLM"/>
    </source>
</evidence>
<dbReference type="HOGENOM" id="CLU_046782_0_0_1"/>
<dbReference type="EnsemblPlants" id="OB01G18760.1">
    <property type="protein sequence ID" value="OB01G18760.1"/>
    <property type="gene ID" value="OB01G18760"/>
</dbReference>
<feature type="region of interest" description="Disordered" evidence="2">
    <location>
        <begin position="1"/>
        <end position="20"/>
    </location>
</feature>
<dbReference type="STRING" id="4533.J3KY20"/>
<reference evidence="3" key="2">
    <citation type="submission" date="2013-04" db="UniProtKB">
        <authorList>
            <consortium name="EnsemblPlants"/>
        </authorList>
    </citation>
    <scope>IDENTIFICATION</scope>
</reference>
<evidence type="ECO:0000256" key="1">
    <source>
        <dbReference type="SAM" id="Coils"/>
    </source>
</evidence>
<feature type="region of interest" description="Disordered" evidence="2">
    <location>
        <begin position="413"/>
        <end position="438"/>
    </location>
</feature>